<dbReference type="InterPro" id="IPR015813">
    <property type="entry name" value="Pyrv/PenolPyrv_kinase-like_dom"/>
</dbReference>
<dbReference type="InterPro" id="IPR021135">
    <property type="entry name" value="PEP_COase"/>
</dbReference>
<dbReference type="Proteomes" id="UP000613030">
    <property type="component" value="Unassembled WGS sequence"/>
</dbReference>
<dbReference type="PANTHER" id="PTHR30523:SF6">
    <property type="entry name" value="PHOSPHOENOLPYRUVATE CARBOXYLASE"/>
    <property type="match status" value="1"/>
</dbReference>
<keyword evidence="4" id="KW-1185">Reference proteome</keyword>
<name>A0ABS1KRY1_9BACT</name>
<evidence type="ECO:0000313" key="3">
    <source>
        <dbReference type="EMBL" id="MBL0742230.1"/>
    </source>
</evidence>
<comment type="caution">
    <text evidence="3">The sequence shown here is derived from an EMBL/GenBank/DDBJ whole genome shotgun (WGS) entry which is preliminary data.</text>
</comment>
<protein>
    <recommendedName>
        <fullName evidence="2">Phosphoenolpyruvate carboxylase</fullName>
    </recommendedName>
</protein>
<organism evidence="3 4">
    <name type="scientific">Chryseolinea lacunae</name>
    <dbReference type="NCBI Taxonomy" id="2801331"/>
    <lineage>
        <taxon>Bacteria</taxon>
        <taxon>Pseudomonadati</taxon>
        <taxon>Bacteroidota</taxon>
        <taxon>Cytophagia</taxon>
        <taxon>Cytophagales</taxon>
        <taxon>Fulvivirgaceae</taxon>
        <taxon>Chryseolinea</taxon>
    </lineage>
</organism>
<gene>
    <name evidence="3" type="ORF">JI741_13455</name>
</gene>
<accession>A0ABS1KRY1</accession>
<dbReference type="PRINTS" id="PR00150">
    <property type="entry name" value="PEPCARBXLASE"/>
</dbReference>
<evidence type="ECO:0000256" key="1">
    <source>
        <dbReference type="ARBA" id="ARBA00003670"/>
    </source>
</evidence>
<evidence type="ECO:0000313" key="4">
    <source>
        <dbReference type="Proteomes" id="UP000613030"/>
    </source>
</evidence>
<dbReference type="EMBL" id="JAERRB010000004">
    <property type="protein sequence ID" value="MBL0742230.1"/>
    <property type="molecule type" value="Genomic_DNA"/>
</dbReference>
<dbReference type="SUPFAM" id="SSF51621">
    <property type="entry name" value="Phosphoenolpyruvate/pyruvate domain"/>
    <property type="match status" value="1"/>
</dbReference>
<evidence type="ECO:0000256" key="2">
    <source>
        <dbReference type="ARBA" id="ARBA00022419"/>
    </source>
</evidence>
<dbReference type="Pfam" id="PF00311">
    <property type="entry name" value="PEPcase"/>
    <property type="match status" value="2"/>
</dbReference>
<reference evidence="3 4" key="1">
    <citation type="submission" date="2021-01" db="EMBL/GenBank/DDBJ databases">
        <title>Chryseolinea sp. Jin1 Genome sequencing and assembly.</title>
        <authorList>
            <person name="Kim I."/>
        </authorList>
    </citation>
    <scope>NUCLEOTIDE SEQUENCE [LARGE SCALE GENOMIC DNA]</scope>
    <source>
        <strain evidence="3 4">Jin1</strain>
    </source>
</reference>
<comment type="function">
    <text evidence="1">Forms oxaloacetate, a four-carbon dicarboxylic acid source for the tricarboxylic acid cycle.</text>
</comment>
<proteinExistence type="predicted"/>
<sequence length="855" mass="97786">MASQFNEVVSTRYHMYNSLFLNLPYSGIYRTGTLLPLLQQSCESEYEKGKDPKAIISKFFSNYTPQATREEQFDLLFGFIQYIERQVVLFDSIEDSAFSEINDLKGKGSVSEMLIRATAEDAVEDLRKRLEDFSVRIVLTAHPTQFYPGNVLAILNDLEQAIRENRLEHINLLLRQLGKTAFINKEKPTPFDEAVSLSWFLENVFYNVIPDIITKLMSGLNMKLEDWTNYDLIKIGFWPGGDRDGNPFVTHEITLKVAQHLQQTLLRCYYRDLRFLKRRLTFKGVEHIITRAENKVYPLAFGGGFGGEIYHHPDELLNDLFEAREVLIRDHKGLFLNLLDAVILKVRIFGFYFASMDIRQDSRKHAYAWEAIFEKLKSKNKKIKNFDKLTEHEKIETLLGLSFKPTTMKFEDAFVSELIESIDIIGQIQEENGVEGCHRYVISNCQSALDVIRVYQLANLILGKDEQLSLDIVPLFETIEDLANAPGIMTELYSVKAYRDHLKRRGNKQTIMLGFSDGTKDGGYLRANWSIYQAKENLTRITRDNGFTAVFFDGRGGPPARGGGNTHDFYASLGNTIEDKEVQITIQGQTISSNFGKPVSCGYNIEQLLSAGIENSVFKKKPQFAEDEINLINALADEGHKAYLDLKKHPKFVPYLEKITPLSFIGDTNIGSRPVKRNSGSLKFEDLRAIPFVGSWAQMKQNIPGFYGVGSALKELKKQGKLRELKMLFKDSLFFRTLLSNSMMSLTKTYYPATAYLAKDKEFSEFWKKMHAEYKLSTQMILEVSGLTELMENNPTNRDSVKLRERIVLPLITIQQFALQQLRTLSADDKAFEKQYRALVVRCMFGIINAARNSA</sequence>
<dbReference type="RefSeq" id="WP_202010253.1">
    <property type="nucleotide sequence ID" value="NZ_JAERRB010000004.1"/>
</dbReference>
<dbReference type="PANTHER" id="PTHR30523">
    <property type="entry name" value="PHOSPHOENOLPYRUVATE CARBOXYLASE"/>
    <property type="match status" value="1"/>
</dbReference>